<dbReference type="InterPro" id="IPR046837">
    <property type="entry name" value="Laa1/Sip1/HEATR5-like_HEAT"/>
</dbReference>
<dbReference type="OrthoDB" id="192608at2759"/>
<dbReference type="EMBL" id="KB445801">
    <property type="protein sequence ID" value="EMD35063.1"/>
    <property type="molecule type" value="Genomic_DNA"/>
</dbReference>
<evidence type="ECO:0000259" key="3">
    <source>
        <dbReference type="Pfam" id="PF25808"/>
    </source>
</evidence>
<accession>M2QDE7</accession>
<dbReference type="Pfam" id="PF25808">
    <property type="entry name" value="TPR_LAA1_C"/>
    <property type="match status" value="1"/>
</dbReference>
<evidence type="ECO:0000256" key="1">
    <source>
        <dbReference type="ARBA" id="ARBA00008304"/>
    </source>
</evidence>
<dbReference type="InterPro" id="IPR016024">
    <property type="entry name" value="ARM-type_fold"/>
</dbReference>
<dbReference type="PANTHER" id="PTHR21663:SF0">
    <property type="entry name" value="HEAT REPEAT-CONTAINING PROTEIN 5B"/>
    <property type="match status" value="1"/>
</dbReference>
<sequence length="1875" mass="203089">MVDIATVALKLNRSSNPILLRYHSLRALERSLSTAKRAVTDSVAKDIIKQMRNALGDKALPIQRIACDVLIAMYPSGDGTRSVSDVESIVGICIKNLESSDQLTRRSLAKLVAHMLASTQVERVIPAPDTKKDKKGQNAQEDDEDTSSGPHATAEEAKPIMTPVEMMSQLSTQFNKPQTSRKTRVGIFDFYAALLSYLGSTFVENNYALIVAHFMNEIVSNPRNSSTRHEVLSIRTLVGIILRDLIGVRMLSEQAQISAIQELSNAYLKRWPAMMPGQIAPNPLCVVLALRETAGLLQQLGNAPPPVQDALVDPLLTLLSHPSHTVRVSTAWALRCFSNSTPLRLPKVLLSVVEMLQRDITSMATPAAPADIHQRALGHAYGLAALLAVIPERPLYVSYDISAKVFDMAVQLLKRAGDHDVKIARTEIEIAWTSIASLMTLGPNFVRAHLPQLLVLWRNALPKPTTKDSTAGRSPAEWMFLLHLRESALGAIYGFLKHNSPTLVSPDVTRRITSLLSNALQFANTFISSKVPENPDEAQADAKGLSLEGREALLRSRIFHCFSLLGLASVTESTQSALLQSAVALFASPDGYVGSSVQAAIASSSGMFTSIWQSTDGYAYGVTDITVEEDTLEGSSREWMNRDGIEIAINEMCQKPIIRSWEHDPLVLCETSGSKVNQRWAEPSPPATAAINASIQLFAQLLPMQDSSLTTKIISQIVESTRSPKFEKNAGRKAAVSINAAVALVLALRRTITPQSRNALGDSQVTSLLNTFLKDALVDNDHVLRQASSEAIGRLASIGGTTFLTSQMKTLVDQVVSNRDPHGRAGCALAFGAIHAYVGGLAAGPLLKTTVHVLMSLVNDPHPVVHFWALSALARVIDAASLAYAPFVPSTLGLLFKVYTLDSHEPEGGALHQANLSGDLPAYQVVCQNIDAVITVLGPDIQDSSRARTLVLDLVREFLEEDDDGICVEAIKCVQHLLMFVPDHIDVPDLVTRFRGYLSSSRRPLKLASINALYQLVQKDALSMSKLGGDRLVEELFSMLDDDSSVDGVRNVIVSWLQQTVIYNPSAWIDLCQRIMSRTTASQQVADAAAKGGDLMDDEGQSLSVGTSGDIGSMASSRTTSRWRTQLFALQCLHIICTIVGQSGRREHLDIPFARSQGVPIHGLLVSRVPDLIKIAFTASAAHVTEIRLEGLTLLRDVIEIFARSPDPDYDDSLLLEQHQAPITAALTPAFSADATPEILASAIGLCAVFVGCGVVKEVSRMGRILKLLTSALEQSKESGMLSLGDAGELSPNASVMLRIATLSAWAKLQVASSQQPYLVEVIRPYISLLASLWIAALRDYASIRADTEVLDESSGGPLDSSYSSLGKEVLLPYYSEAWSVILHAVASGMVSDDMYILAAMDGQEVSPKDAGRPKTDDRDEPTAFFHILFGLVFEALVTSDPNTDLVAKRTSVISLQALRCLVQRKYCGKAFQDSAIFDELISLCYRMALTEPSTVLVYLVDAVSALAQNLASSSRKNGLLINGSTTSLDELQGATEVHCLRICAYILRRVIRGSQGGVIHDGSTPADKVKLINAAFEAFQAMAATFGPNAREDFRGVAITLYGELLKDETSEADLVGPSLQSLKLLLDRPMNLGDLEDKYERVIHGLLSACLVNIDEMRGRSGQISTRKIKSNLLAAVLILTVIPPTVKVGRPVVEHCCFLISQKLVDADEISLTAAHCAKTLIMASSSGSSALRQCTKLLLPGMIERLMKIAASSDDNSGAEQNSATLAEIYRAFNAMFFALPEDLRSRALGAIMPPMILLLDPSRQPSSPGHLQSVTQLLSFAASSPAAFKEATAKLDQGMREVLEESVRQTLGNRGPSVEAPKPQISLRSF</sequence>
<dbReference type="GO" id="GO:0006897">
    <property type="term" value="P:endocytosis"/>
    <property type="evidence" value="ECO:0007669"/>
    <property type="project" value="TreeGrafter"/>
</dbReference>
<dbReference type="HOGENOM" id="CLU_000503_0_0_1"/>
<organism evidence="4 5">
    <name type="scientific">Ceriporiopsis subvermispora (strain B)</name>
    <name type="common">White-rot fungus</name>
    <name type="synonym">Gelatoporia subvermispora</name>
    <dbReference type="NCBI Taxonomy" id="914234"/>
    <lineage>
        <taxon>Eukaryota</taxon>
        <taxon>Fungi</taxon>
        <taxon>Dikarya</taxon>
        <taxon>Basidiomycota</taxon>
        <taxon>Agaricomycotina</taxon>
        <taxon>Agaricomycetes</taxon>
        <taxon>Polyporales</taxon>
        <taxon>Gelatoporiaceae</taxon>
        <taxon>Gelatoporia</taxon>
    </lineage>
</organism>
<dbReference type="GO" id="GO:0005829">
    <property type="term" value="C:cytosol"/>
    <property type="evidence" value="ECO:0007669"/>
    <property type="project" value="GOC"/>
</dbReference>
<proteinExistence type="inferred from homology"/>
<gene>
    <name evidence="4" type="ORF">CERSUDRAFT_66888</name>
</gene>
<dbReference type="GO" id="GO:0008104">
    <property type="term" value="P:intracellular protein localization"/>
    <property type="evidence" value="ECO:0007669"/>
    <property type="project" value="TreeGrafter"/>
</dbReference>
<name>M2QDE7_CERS8</name>
<feature type="region of interest" description="Disordered" evidence="2">
    <location>
        <begin position="1855"/>
        <end position="1875"/>
    </location>
</feature>
<dbReference type="GO" id="GO:0030139">
    <property type="term" value="C:endocytic vesicle"/>
    <property type="evidence" value="ECO:0007669"/>
    <property type="project" value="TreeGrafter"/>
</dbReference>
<feature type="domain" description="LAA1-like C-terminal TPR repeats" evidence="3">
    <location>
        <begin position="1693"/>
        <end position="1860"/>
    </location>
</feature>
<evidence type="ECO:0000313" key="5">
    <source>
        <dbReference type="Proteomes" id="UP000016930"/>
    </source>
</evidence>
<evidence type="ECO:0000313" key="4">
    <source>
        <dbReference type="EMBL" id="EMD35063.1"/>
    </source>
</evidence>
<dbReference type="PANTHER" id="PTHR21663">
    <property type="entry name" value="HYPOTHETICAL HEAT DOMAIN-CONTAINING"/>
    <property type="match status" value="1"/>
</dbReference>
<dbReference type="InterPro" id="IPR040108">
    <property type="entry name" value="Laa1/Sip1/HEATR5"/>
</dbReference>
<evidence type="ECO:0000256" key="2">
    <source>
        <dbReference type="SAM" id="MobiDB-lite"/>
    </source>
</evidence>
<dbReference type="SUPFAM" id="SSF48371">
    <property type="entry name" value="ARM repeat"/>
    <property type="match status" value="2"/>
</dbReference>
<protein>
    <recommendedName>
        <fullName evidence="3">LAA1-like C-terminal TPR repeats domain-containing protein</fullName>
    </recommendedName>
</protein>
<dbReference type="InterPro" id="IPR057981">
    <property type="entry name" value="TPR_LAA1-like_C"/>
</dbReference>
<dbReference type="STRING" id="914234.M2QDE7"/>
<dbReference type="GO" id="GO:0016020">
    <property type="term" value="C:membrane"/>
    <property type="evidence" value="ECO:0007669"/>
    <property type="project" value="TreeGrafter"/>
</dbReference>
<dbReference type="Gene3D" id="1.25.10.10">
    <property type="entry name" value="Leucine-rich Repeat Variant"/>
    <property type="match status" value="3"/>
</dbReference>
<comment type="similarity">
    <text evidence="1">Belongs to the HEATR5 family.</text>
</comment>
<dbReference type="GO" id="GO:0042147">
    <property type="term" value="P:retrograde transport, endosome to Golgi"/>
    <property type="evidence" value="ECO:0007669"/>
    <property type="project" value="TreeGrafter"/>
</dbReference>
<feature type="region of interest" description="Disordered" evidence="2">
    <location>
        <begin position="123"/>
        <end position="152"/>
    </location>
</feature>
<dbReference type="GO" id="GO:0005794">
    <property type="term" value="C:Golgi apparatus"/>
    <property type="evidence" value="ECO:0007669"/>
    <property type="project" value="TreeGrafter"/>
</dbReference>
<dbReference type="InterPro" id="IPR011989">
    <property type="entry name" value="ARM-like"/>
</dbReference>
<dbReference type="Pfam" id="PF20210">
    <property type="entry name" value="Laa1_Sip1_HTR5"/>
    <property type="match status" value="1"/>
</dbReference>
<keyword evidence="5" id="KW-1185">Reference proteome</keyword>
<dbReference type="Proteomes" id="UP000016930">
    <property type="component" value="Unassembled WGS sequence"/>
</dbReference>
<reference evidence="4 5" key="1">
    <citation type="journal article" date="2012" name="Proc. Natl. Acad. Sci. U.S.A.">
        <title>Comparative genomics of Ceriporiopsis subvermispora and Phanerochaete chrysosporium provide insight into selective ligninolysis.</title>
        <authorList>
            <person name="Fernandez-Fueyo E."/>
            <person name="Ruiz-Duenas F.J."/>
            <person name="Ferreira P."/>
            <person name="Floudas D."/>
            <person name="Hibbett D.S."/>
            <person name="Canessa P."/>
            <person name="Larrondo L.F."/>
            <person name="James T.Y."/>
            <person name="Seelenfreund D."/>
            <person name="Lobos S."/>
            <person name="Polanco R."/>
            <person name="Tello M."/>
            <person name="Honda Y."/>
            <person name="Watanabe T."/>
            <person name="Watanabe T."/>
            <person name="Ryu J.S."/>
            <person name="Kubicek C.P."/>
            <person name="Schmoll M."/>
            <person name="Gaskell J."/>
            <person name="Hammel K.E."/>
            <person name="St John F.J."/>
            <person name="Vanden Wymelenberg A."/>
            <person name="Sabat G."/>
            <person name="Splinter BonDurant S."/>
            <person name="Syed K."/>
            <person name="Yadav J.S."/>
            <person name="Doddapaneni H."/>
            <person name="Subramanian V."/>
            <person name="Lavin J.L."/>
            <person name="Oguiza J.A."/>
            <person name="Perez G."/>
            <person name="Pisabarro A.G."/>
            <person name="Ramirez L."/>
            <person name="Santoyo F."/>
            <person name="Master E."/>
            <person name="Coutinho P.M."/>
            <person name="Henrissat B."/>
            <person name="Lombard V."/>
            <person name="Magnuson J.K."/>
            <person name="Kuees U."/>
            <person name="Hori C."/>
            <person name="Igarashi K."/>
            <person name="Samejima M."/>
            <person name="Held B.W."/>
            <person name="Barry K.W."/>
            <person name="LaButti K.M."/>
            <person name="Lapidus A."/>
            <person name="Lindquist E.A."/>
            <person name="Lucas S.M."/>
            <person name="Riley R."/>
            <person name="Salamov A.A."/>
            <person name="Hoffmeister D."/>
            <person name="Schwenk D."/>
            <person name="Hadar Y."/>
            <person name="Yarden O."/>
            <person name="de Vries R.P."/>
            <person name="Wiebenga A."/>
            <person name="Stenlid J."/>
            <person name="Eastwood D."/>
            <person name="Grigoriev I.V."/>
            <person name="Berka R.M."/>
            <person name="Blanchette R.A."/>
            <person name="Kersten P."/>
            <person name="Martinez A.T."/>
            <person name="Vicuna R."/>
            <person name="Cullen D."/>
        </authorList>
    </citation>
    <scope>NUCLEOTIDE SEQUENCE [LARGE SCALE GENOMIC DNA]</scope>
    <source>
        <strain evidence="4 5">B</strain>
    </source>
</reference>